<accession>A0A382VPH6</accession>
<protein>
    <submittedName>
        <fullName evidence="1">Uncharacterized protein</fullName>
    </submittedName>
</protein>
<reference evidence="1" key="1">
    <citation type="submission" date="2018-05" db="EMBL/GenBank/DDBJ databases">
        <authorList>
            <person name="Lanie J.A."/>
            <person name="Ng W.-L."/>
            <person name="Kazmierczak K.M."/>
            <person name="Andrzejewski T.M."/>
            <person name="Davidsen T.M."/>
            <person name="Wayne K.J."/>
            <person name="Tettelin H."/>
            <person name="Glass J.I."/>
            <person name="Rusch D."/>
            <person name="Podicherti R."/>
            <person name="Tsui H.-C.T."/>
            <person name="Winkler M.E."/>
        </authorList>
    </citation>
    <scope>NUCLEOTIDE SEQUENCE</scope>
</reference>
<proteinExistence type="predicted"/>
<dbReference type="AlphaFoldDB" id="A0A382VPH6"/>
<gene>
    <name evidence="1" type="ORF">METZ01_LOCUS401313</name>
</gene>
<organism evidence="1">
    <name type="scientific">marine metagenome</name>
    <dbReference type="NCBI Taxonomy" id="408172"/>
    <lineage>
        <taxon>unclassified sequences</taxon>
        <taxon>metagenomes</taxon>
        <taxon>ecological metagenomes</taxon>
    </lineage>
</organism>
<evidence type="ECO:0000313" key="1">
    <source>
        <dbReference type="EMBL" id="SVD48459.1"/>
    </source>
</evidence>
<sequence>MKPERKLWLELKKNTPTISWTRIENLSSLGTPDLLGYNKNQVFFTVELKVTKANKVRLSPHQIAFHVK</sequence>
<feature type="non-terminal residue" evidence="1">
    <location>
        <position position="68"/>
    </location>
</feature>
<dbReference type="EMBL" id="UINC01153636">
    <property type="protein sequence ID" value="SVD48459.1"/>
    <property type="molecule type" value="Genomic_DNA"/>
</dbReference>
<name>A0A382VPH6_9ZZZZ</name>